<evidence type="ECO:0000313" key="2">
    <source>
        <dbReference type="Proteomes" id="UP000199656"/>
    </source>
</evidence>
<name>A0A1H4GLR4_9BACT</name>
<dbReference type="AlphaFoldDB" id="A0A1H4GLR4"/>
<accession>A0A1H4GLR4</accession>
<evidence type="ECO:0000313" key="1">
    <source>
        <dbReference type="EMBL" id="SEB10589.1"/>
    </source>
</evidence>
<organism evidence="1 2">
    <name type="scientific">Chitinophaga terrae</name>
    <name type="common">ex Kim and Jung 2007</name>
    <dbReference type="NCBI Taxonomy" id="408074"/>
    <lineage>
        <taxon>Bacteria</taxon>
        <taxon>Pseudomonadati</taxon>
        <taxon>Bacteroidota</taxon>
        <taxon>Chitinophagia</taxon>
        <taxon>Chitinophagales</taxon>
        <taxon>Chitinophagaceae</taxon>
        <taxon>Chitinophaga</taxon>
    </lineage>
</organism>
<protein>
    <submittedName>
        <fullName evidence="1">Uncharacterized protein</fullName>
    </submittedName>
</protein>
<dbReference type="EMBL" id="FNRL01000046">
    <property type="protein sequence ID" value="SEB10589.1"/>
    <property type="molecule type" value="Genomic_DNA"/>
</dbReference>
<dbReference type="Proteomes" id="UP000199656">
    <property type="component" value="Unassembled WGS sequence"/>
</dbReference>
<dbReference type="RefSeq" id="WP_089766105.1">
    <property type="nucleotide sequence ID" value="NZ_BKAT01000069.1"/>
</dbReference>
<keyword evidence="2" id="KW-1185">Reference proteome</keyword>
<sequence>MKDAILITDSTVELLDFKRYARGLFEFEEANEFEIEYYIPYEQESYFSISKDNSMFDLIEPDGQKIIVSEFDKFNVFACLFYEFGYVQSLIVSIPSDRKIIVDNDHGAFIRREDFLKLNSYEEFVKWSK</sequence>
<proteinExistence type="predicted"/>
<dbReference type="OrthoDB" id="671294at2"/>
<gene>
    <name evidence="1" type="ORF">SAMN05660909_05496</name>
</gene>
<reference evidence="2" key="1">
    <citation type="submission" date="2016-10" db="EMBL/GenBank/DDBJ databases">
        <authorList>
            <person name="Varghese N."/>
            <person name="Submissions S."/>
        </authorList>
    </citation>
    <scope>NUCLEOTIDE SEQUENCE [LARGE SCALE GENOMIC DNA]</scope>
    <source>
        <strain evidence="2">DSM 23920</strain>
    </source>
</reference>